<feature type="region of interest" description="Disordered" evidence="2">
    <location>
        <begin position="1"/>
        <end position="20"/>
    </location>
</feature>
<protein>
    <submittedName>
        <fullName evidence="4">OTU domain containin protein</fullName>
    </submittedName>
</protein>
<evidence type="ECO:0000256" key="1">
    <source>
        <dbReference type="SAM" id="Coils"/>
    </source>
</evidence>
<evidence type="ECO:0000256" key="2">
    <source>
        <dbReference type="SAM" id="MobiDB-lite"/>
    </source>
</evidence>
<keyword evidence="1" id="KW-0175">Coiled coil</keyword>
<keyword evidence="5" id="KW-1185">Reference proteome</keyword>
<feature type="compositionally biased region" description="Basic and acidic residues" evidence="2">
    <location>
        <begin position="97"/>
        <end position="106"/>
    </location>
</feature>
<organism evidence="4 5">
    <name type="scientific">Planoprotostelium fungivorum</name>
    <dbReference type="NCBI Taxonomy" id="1890364"/>
    <lineage>
        <taxon>Eukaryota</taxon>
        <taxon>Amoebozoa</taxon>
        <taxon>Evosea</taxon>
        <taxon>Variosea</taxon>
        <taxon>Cavosteliida</taxon>
        <taxon>Cavosteliaceae</taxon>
        <taxon>Planoprotostelium</taxon>
    </lineage>
</organism>
<dbReference type="GO" id="GO:0004843">
    <property type="term" value="F:cysteine-type deubiquitinase activity"/>
    <property type="evidence" value="ECO:0007669"/>
    <property type="project" value="TreeGrafter"/>
</dbReference>
<feature type="domain" description="OTU" evidence="3">
    <location>
        <begin position="204"/>
        <end position="345"/>
    </location>
</feature>
<comment type="caution">
    <text evidence="4">The sequence shown here is derived from an EMBL/GenBank/DDBJ whole genome shotgun (WGS) entry which is preliminary data.</text>
</comment>
<dbReference type="PROSITE" id="PS50802">
    <property type="entry name" value="OTU"/>
    <property type="match status" value="1"/>
</dbReference>
<dbReference type="AlphaFoldDB" id="A0A2P6P0I1"/>
<reference evidence="4 5" key="1">
    <citation type="journal article" date="2018" name="Genome Biol. Evol.">
        <title>Multiple Roots of Fruiting Body Formation in Amoebozoa.</title>
        <authorList>
            <person name="Hillmann F."/>
            <person name="Forbes G."/>
            <person name="Novohradska S."/>
            <person name="Ferling I."/>
            <person name="Riege K."/>
            <person name="Groth M."/>
            <person name="Westermann M."/>
            <person name="Marz M."/>
            <person name="Spaller T."/>
            <person name="Winckler T."/>
            <person name="Schaap P."/>
            <person name="Glockner G."/>
        </authorList>
    </citation>
    <scope>NUCLEOTIDE SEQUENCE [LARGE SCALE GENOMIC DNA]</scope>
    <source>
        <strain evidence="4 5">Jena</strain>
    </source>
</reference>
<feature type="region of interest" description="Disordered" evidence="2">
    <location>
        <begin position="118"/>
        <end position="143"/>
    </location>
</feature>
<evidence type="ECO:0000313" key="5">
    <source>
        <dbReference type="Proteomes" id="UP000241769"/>
    </source>
</evidence>
<dbReference type="PANTHER" id="PTHR12419">
    <property type="entry name" value="OTU DOMAIN CONTAINING PROTEIN"/>
    <property type="match status" value="1"/>
</dbReference>
<dbReference type="Proteomes" id="UP000241769">
    <property type="component" value="Unassembled WGS sequence"/>
</dbReference>
<evidence type="ECO:0000259" key="3">
    <source>
        <dbReference type="PROSITE" id="PS50802"/>
    </source>
</evidence>
<dbReference type="STRING" id="1890364.A0A2P6P0I1"/>
<dbReference type="EMBL" id="MDYQ01000001">
    <property type="protein sequence ID" value="PRP89715.1"/>
    <property type="molecule type" value="Genomic_DNA"/>
</dbReference>
<proteinExistence type="predicted"/>
<dbReference type="InterPro" id="IPR050704">
    <property type="entry name" value="Peptidase_C85-like"/>
</dbReference>
<evidence type="ECO:0000313" key="4">
    <source>
        <dbReference type="EMBL" id="PRP89715.1"/>
    </source>
</evidence>
<dbReference type="InterPro" id="IPR038765">
    <property type="entry name" value="Papain-like_cys_pep_sf"/>
</dbReference>
<gene>
    <name evidence="4" type="ORF">PROFUN_00057</name>
</gene>
<feature type="coiled-coil region" evidence="1">
    <location>
        <begin position="160"/>
        <end position="189"/>
    </location>
</feature>
<dbReference type="OrthoDB" id="415023at2759"/>
<dbReference type="SUPFAM" id="SSF54001">
    <property type="entry name" value="Cysteine proteinases"/>
    <property type="match status" value="1"/>
</dbReference>
<sequence length="349" mass="40073">MTNNNRLITMGKKKKGGPLRIIEEEVQEEKEEEIVSNNTTEVKSQESDDADNSDHGSENEDDDDEPTETKGKMQQRHKREIQELKKKTASMSCAVSKTDKKGKKDVQDAIKKLEDELAKRHQKEVEDFGKKESKREESGPTEEERLALERLKIKRDKNIKKKAAKVEQEAEMERQIAEEKRNMGATKKDVENEKMQRKLISKKLRVHPIAPDGNCLYAAITHQLQSLGDSVPKEHHKELRLMAADYMKKNSDDFRPFLEGPNGDMMTEEQFNEFCQRTANTSCWGGQLELKALSHTLERPIIIYVAEENTPDIKMGDQFQGQPIQITFHQHAYGLGQHYNSVTPVVNEE</sequence>
<dbReference type="FunCoup" id="A0A2P6P0I1">
    <property type="interactions" value="46"/>
</dbReference>
<name>A0A2P6P0I1_9EUKA</name>
<dbReference type="Pfam" id="PF02338">
    <property type="entry name" value="OTU"/>
    <property type="match status" value="1"/>
</dbReference>
<dbReference type="CDD" id="cd22748">
    <property type="entry name" value="OTU_OTUD6-like"/>
    <property type="match status" value="1"/>
</dbReference>
<dbReference type="InterPro" id="IPR003323">
    <property type="entry name" value="OTU_dom"/>
</dbReference>
<dbReference type="InParanoid" id="A0A2P6P0I1"/>
<feature type="region of interest" description="Disordered" evidence="2">
    <location>
        <begin position="26"/>
        <end position="106"/>
    </location>
</feature>
<dbReference type="PANTHER" id="PTHR12419:SF10">
    <property type="entry name" value="DEUBIQUITINASE OTUD6B"/>
    <property type="match status" value="1"/>
</dbReference>
<dbReference type="GO" id="GO:0016579">
    <property type="term" value="P:protein deubiquitination"/>
    <property type="evidence" value="ECO:0007669"/>
    <property type="project" value="TreeGrafter"/>
</dbReference>
<dbReference type="Gene3D" id="3.90.70.80">
    <property type="match status" value="1"/>
</dbReference>
<accession>A0A2P6P0I1</accession>